<name>A0ABU5VYH9_9BACT</name>
<dbReference type="CDD" id="cd00761">
    <property type="entry name" value="Glyco_tranf_GTA_type"/>
    <property type="match status" value="1"/>
</dbReference>
<gene>
    <name evidence="1" type="ORF">SHI21_10585</name>
</gene>
<dbReference type="Proteomes" id="UP001302274">
    <property type="component" value="Unassembled WGS sequence"/>
</dbReference>
<dbReference type="EC" id="2.4.-.-" evidence="1"/>
<evidence type="ECO:0000313" key="2">
    <source>
        <dbReference type="Proteomes" id="UP001302274"/>
    </source>
</evidence>
<reference evidence="1 2" key="1">
    <citation type="submission" date="2023-11" db="EMBL/GenBank/DDBJ databases">
        <title>A Novel Polar Bacteriovorax (B. antarcticus) Isolated from the Biocrust in Antarctica.</title>
        <authorList>
            <person name="Mun W."/>
            <person name="Choi S.Y."/>
            <person name="Mitchell R.J."/>
        </authorList>
    </citation>
    <scope>NUCLEOTIDE SEQUENCE [LARGE SCALE GENOMIC DNA]</scope>
    <source>
        <strain evidence="1 2">PP10</strain>
    </source>
</reference>
<accession>A0ABU5VYH9</accession>
<keyword evidence="1" id="KW-0808">Transferase</keyword>
<protein>
    <submittedName>
        <fullName evidence="1">Glycosyltransferase family A protein</fullName>
        <ecNumber evidence="1">2.4.-.-</ecNumber>
    </submittedName>
</protein>
<dbReference type="RefSeq" id="WP_323576471.1">
    <property type="nucleotide sequence ID" value="NZ_JAYGJQ010000002.1"/>
</dbReference>
<proteinExistence type="predicted"/>
<dbReference type="SUPFAM" id="SSF53448">
    <property type="entry name" value="Nucleotide-diphospho-sugar transferases"/>
    <property type="match status" value="1"/>
</dbReference>
<dbReference type="Gene3D" id="3.90.550.10">
    <property type="entry name" value="Spore Coat Polysaccharide Biosynthesis Protein SpsA, Chain A"/>
    <property type="match status" value="1"/>
</dbReference>
<evidence type="ECO:0000313" key="1">
    <source>
        <dbReference type="EMBL" id="MEA9356655.1"/>
    </source>
</evidence>
<dbReference type="EMBL" id="JAYGJQ010000002">
    <property type="protein sequence ID" value="MEA9356655.1"/>
    <property type="molecule type" value="Genomic_DNA"/>
</dbReference>
<dbReference type="GO" id="GO:0016757">
    <property type="term" value="F:glycosyltransferase activity"/>
    <property type="evidence" value="ECO:0007669"/>
    <property type="project" value="UniProtKB-KW"/>
</dbReference>
<sequence length="225" mass="25679">MYDVVFISFKESNAQENLNQLKKLSRTVHHVQGVVGIANAHLEASRLASSDHFFIVDADNYVHDNFNFNQVADLELHPNSVHVWRCINPVNKLVYGFGGVKLFPKSLFKNMPEDYLDFTMTLAKAGYFIQKETASETRFNATPFEAWKGGFRECVKLTLELDKKFSDMTQSRLNTWKTHGHEALNGSWAILGASMGSEFAKEHPAEVRKINDFAWLQETFNTVKL</sequence>
<comment type="caution">
    <text evidence="1">The sequence shown here is derived from an EMBL/GenBank/DDBJ whole genome shotgun (WGS) entry which is preliminary data.</text>
</comment>
<dbReference type="InterPro" id="IPR029044">
    <property type="entry name" value="Nucleotide-diphossugar_trans"/>
</dbReference>
<keyword evidence="1" id="KW-0328">Glycosyltransferase</keyword>
<organism evidence="1 2">
    <name type="scientific">Bacteriovorax antarcticus</name>
    <dbReference type="NCBI Taxonomy" id="3088717"/>
    <lineage>
        <taxon>Bacteria</taxon>
        <taxon>Pseudomonadati</taxon>
        <taxon>Bdellovibrionota</taxon>
        <taxon>Bacteriovoracia</taxon>
        <taxon>Bacteriovoracales</taxon>
        <taxon>Bacteriovoracaceae</taxon>
        <taxon>Bacteriovorax</taxon>
    </lineage>
</organism>
<keyword evidence="2" id="KW-1185">Reference proteome</keyword>